<dbReference type="Proteomes" id="UP000830454">
    <property type="component" value="Chromosome"/>
</dbReference>
<dbReference type="InterPro" id="IPR000073">
    <property type="entry name" value="AB_hydrolase_1"/>
</dbReference>
<evidence type="ECO:0000313" key="2">
    <source>
        <dbReference type="EMBL" id="UOX34183.1"/>
    </source>
</evidence>
<feature type="domain" description="AB hydrolase-1" evidence="1">
    <location>
        <begin position="85"/>
        <end position="178"/>
    </location>
</feature>
<reference evidence="2" key="1">
    <citation type="submission" date="2021-12" db="EMBL/GenBank/DDBJ databases">
        <authorList>
            <person name="Cha I.-T."/>
            <person name="Lee K.-E."/>
            <person name="Park S.-J."/>
        </authorList>
    </citation>
    <scope>NUCLEOTIDE SEQUENCE</scope>
    <source>
        <strain evidence="2">YSM-43</strain>
    </source>
</reference>
<dbReference type="SUPFAM" id="SSF53474">
    <property type="entry name" value="alpha/beta-Hydrolases"/>
    <property type="match status" value="1"/>
</dbReference>
<accession>A0ABY4HMW2</accession>
<dbReference type="PANTHER" id="PTHR43433:SF5">
    <property type="entry name" value="AB HYDROLASE-1 DOMAIN-CONTAINING PROTEIN"/>
    <property type="match status" value="1"/>
</dbReference>
<dbReference type="EMBL" id="CP090145">
    <property type="protein sequence ID" value="UOX34183.1"/>
    <property type="molecule type" value="Genomic_DNA"/>
</dbReference>
<name>A0ABY4HMW2_9FLAO</name>
<dbReference type="PANTHER" id="PTHR43433">
    <property type="entry name" value="HYDROLASE, ALPHA/BETA FOLD FAMILY PROTEIN"/>
    <property type="match status" value="1"/>
</dbReference>
<dbReference type="InterPro" id="IPR029058">
    <property type="entry name" value="AB_hydrolase_fold"/>
</dbReference>
<keyword evidence="3" id="KW-1185">Reference proteome</keyword>
<dbReference type="GO" id="GO:0016787">
    <property type="term" value="F:hydrolase activity"/>
    <property type="evidence" value="ECO:0007669"/>
    <property type="project" value="UniProtKB-KW"/>
</dbReference>
<dbReference type="Gene3D" id="3.40.50.1820">
    <property type="entry name" value="alpha/beta hydrolase"/>
    <property type="match status" value="1"/>
</dbReference>
<dbReference type="InterPro" id="IPR050471">
    <property type="entry name" value="AB_hydrolase"/>
</dbReference>
<evidence type="ECO:0000259" key="1">
    <source>
        <dbReference type="Pfam" id="PF00561"/>
    </source>
</evidence>
<evidence type="ECO:0000313" key="3">
    <source>
        <dbReference type="Proteomes" id="UP000830454"/>
    </source>
</evidence>
<keyword evidence="2" id="KW-0378">Hydrolase</keyword>
<dbReference type="Pfam" id="PF00561">
    <property type="entry name" value="Abhydrolase_1"/>
    <property type="match status" value="1"/>
</dbReference>
<gene>
    <name evidence="2" type="ORF">LXD69_01405</name>
</gene>
<proteinExistence type="predicted"/>
<protein>
    <submittedName>
        <fullName evidence="2">Alpha/beta hydrolase</fullName>
    </submittedName>
</protein>
<reference evidence="2" key="2">
    <citation type="submission" date="2022-04" db="EMBL/GenBank/DDBJ databases">
        <title>Complete Genome Sequence of Flavobacterium sediminilitoris YSM-43, Isolated from a Tidal Sediment.</title>
        <authorList>
            <person name="Lee P.A."/>
        </authorList>
    </citation>
    <scope>NUCLEOTIDE SEQUENCE</scope>
    <source>
        <strain evidence="2">YSM-43</strain>
    </source>
</reference>
<sequence>MSKRRKNISSNSIPSSILFLAGSLQRISHTFTVKFAKKLFTKPIKYKIPKREFEMDNNSKQELFYIPSIDKKIMVYHYGNSPKKVLLVHGWSGRGTQLVKIADRLLELGFSTISFDAPAHGKSSGKSSLMIEFIESILELEKKFGPFEFAIGHSLGSMSILNAIKKGLQVKKAVIIGSGDSVNDILFDFVSKLNLKPIIAVKMRESFEKDLQIPMESFSAYIAAKDVHIPTLIIHDKDDEDVPYTASENIEKHIKNSKLILTTNLGHRKILGDKNVINEIENFLIEENNK</sequence>
<organism evidence="2 3">
    <name type="scientific">Flavobacterium sediminilitoris</name>
    <dbReference type="NCBI Taxonomy" id="2024526"/>
    <lineage>
        <taxon>Bacteria</taxon>
        <taxon>Pseudomonadati</taxon>
        <taxon>Bacteroidota</taxon>
        <taxon>Flavobacteriia</taxon>
        <taxon>Flavobacteriales</taxon>
        <taxon>Flavobacteriaceae</taxon>
        <taxon>Flavobacterium</taxon>
    </lineage>
</organism>
<dbReference type="RefSeq" id="WP_246916868.1">
    <property type="nucleotide sequence ID" value="NZ_CP090145.1"/>
</dbReference>